<evidence type="ECO:0000256" key="6">
    <source>
        <dbReference type="ARBA" id="ARBA00022918"/>
    </source>
</evidence>
<evidence type="ECO:0000259" key="7">
    <source>
        <dbReference type="Pfam" id="PF17917"/>
    </source>
</evidence>
<dbReference type="GO" id="GO:0016787">
    <property type="term" value="F:hydrolase activity"/>
    <property type="evidence" value="ECO:0007669"/>
    <property type="project" value="UniProtKB-KW"/>
</dbReference>
<evidence type="ECO:0000256" key="5">
    <source>
        <dbReference type="ARBA" id="ARBA00022801"/>
    </source>
</evidence>
<dbReference type="InterPro" id="IPR050951">
    <property type="entry name" value="Retrovirus_Pol_polyprotein"/>
</dbReference>
<accession>A0AAF0WEG4</accession>
<evidence type="ECO:0000313" key="8">
    <source>
        <dbReference type="EMBL" id="WOG86545.1"/>
    </source>
</evidence>
<dbReference type="InterPro" id="IPR043502">
    <property type="entry name" value="DNA/RNA_pol_sf"/>
</dbReference>
<keyword evidence="6" id="KW-0695">RNA-directed DNA polymerase</keyword>
<reference evidence="8" key="1">
    <citation type="journal article" date="2016" name="Nat. Genet.">
        <title>A high-quality carrot genome assembly provides new insights into carotenoid accumulation and asterid genome evolution.</title>
        <authorList>
            <person name="Iorizzo M."/>
            <person name="Ellison S."/>
            <person name="Senalik D."/>
            <person name="Zeng P."/>
            <person name="Satapoomin P."/>
            <person name="Huang J."/>
            <person name="Bowman M."/>
            <person name="Iovene M."/>
            <person name="Sanseverino W."/>
            <person name="Cavagnaro P."/>
            <person name="Yildiz M."/>
            <person name="Macko-Podgorni A."/>
            <person name="Moranska E."/>
            <person name="Grzebelus E."/>
            <person name="Grzebelus D."/>
            <person name="Ashrafi H."/>
            <person name="Zheng Z."/>
            <person name="Cheng S."/>
            <person name="Spooner D."/>
            <person name="Van Deynze A."/>
            <person name="Simon P."/>
        </authorList>
    </citation>
    <scope>NUCLEOTIDE SEQUENCE</scope>
    <source>
        <tissue evidence="8">Leaf</tissue>
    </source>
</reference>
<evidence type="ECO:0000256" key="3">
    <source>
        <dbReference type="ARBA" id="ARBA00022722"/>
    </source>
</evidence>
<dbReference type="PANTHER" id="PTHR37984:SF5">
    <property type="entry name" value="PROTEIN NYNRIN-LIKE"/>
    <property type="match status" value="1"/>
</dbReference>
<dbReference type="Proteomes" id="UP000077755">
    <property type="component" value="Chromosome 2"/>
</dbReference>
<keyword evidence="2" id="KW-0548">Nucleotidyltransferase</keyword>
<keyword evidence="3" id="KW-0540">Nuclease</keyword>
<sequence>MVRLTDRLEGQNTILQHRIDQLYREDFDDEGNRPRLITRVEEIIRMAEDRLAAIPPYREQHAEHLRIALETLRKEKLYAKFSKCEFWLREVQFLGHIVGSEGIRVDPAKIEAVMNWERPKTPTEIAAPLTRLTRKNEKFEWTDKYEKSFQELKQKLVTAPVLALPDDQGDFVIYSDASYKGLGCVLMQHGKVIAYASRQLKPHEQRYPTHDLELAAIVFALKLWRHYLYGEKCEIFTDHKSLKYIFTQKELNMRQRRWLELIKDYDYTINYHPGKANVVADALSRKERLNMLTMAQELS</sequence>
<evidence type="ECO:0000256" key="1">
    <source>
        <dbReference type="ARBA" id="ARBA00022679"/>
    </source>
</evidence>
<dbReference type="CDD" id="cd09274">
    <property type="entry name" value="RNase_HI_RT_Ty3"/>
    <property type="match status" value="1"/>
</dbReference>
<keyword evidence="1" id="KW-0808">Transferase</keyword>
<feature type="domain" description="Reverse transcriptase RNase H-like" evidence="7">
    <location>
        <begin position="167"/>
        <end position="265"/>
    </location>
</feature>
<dbReference type="FunFam" id="3.10.20.370:FF:000001">
    <property type="entry name" value="Retrovirus-related Pol polyprotein from transposon 17.6-like protein"/>
    <property type="match status" value="1"/>
</dbReference>
<keyword evidence="9" id="KW-1185">Reference proteome</keyword>
<keyword evidence="4" id="KW-0255">Endonuclease</keyword>
<dbReference type="GO" id="GO:0004519">
    <property type="term" value="F:endonuclease activity"/>
    <property type="evidence" value="ECO:0007669"/>
    <property type="project" value="UniProtKB-KW"/>
</dbReference>
<keyword evidence="5" id="KW-0378">Hydrolase</keyword>
<dbReference type="GO" id="GO:0003964">
    <property type="term" value="F:RNA-directed DNA polymerase activity"/>
    <property type="evidence" value="ECO:0007669"/>
    <property type="project" value="UniProtKB-KW"/>
</dbReference>
<evidence type="ECO:0000256" key="4">
    <source>
        <dbReference type="ARBA" id="ARBA00022759"/>
    </source>
</evidence>
<dbReference type="Gene3D" id="3.30.70.270">
    <property type="match status" value="2"/>
</dbReference>
<dbReference type="AlphaFoldDB" id="A0AAF0WEG4"/>
<gene>
    <name evidence="8" type="ORF">DCAR_0205757</name>
</gene>
<dbReference type="Gene3D" id="3.10.20.370">
    <property type="match status" value="1"/>
</dbReference>
<organism evidence="8 9">
    <name type="scientific">Daucus carota subsp. sativus</name>
    <name type="common">Carrot</name>
    <dbReference type="NCBI Taxonomy" id="79200"/>
    <lineage>
        <taxon>Eukaryota</taxon>
        <taxon>Viridiplantae</taxon>
        <taxon>Streptophyta</taxon>
        <taxon>Embryophyta</taxon>
        <taxon>Tracheophyta</taxon>
        <taxon>Spermatophyta</taxon>
        <taxon>Magnoliopsida</taxon>
        <taxon>eudicotyledons</taxon>
        <taxon>Gunneridae</taxon>
        <taxon>Pentapetalae</taxon>
        <taxon>asterids</taxon>
        <taxon>campanulids</taxon>
        <taxon>Apiales</taxon>
        <taxon>Apiaceae</taxon>
        <taxon>Apioideae</taxon>
        <taxon>Scandiceae</taxon>
        <taxon>Daucinae</taxon>
        <taxon>Daucus</taxon>
        <taxon>Daucus sect. Daucus</taxon>
    </lineage>
</organism>
<dbReference type="InterPro" id="IPR041373">
    <property type="entry name" value="RT_RNaseH"/>
</dbReference>
<dbReference type="InterPro" id="IPR043128">
    <property type="entry name" value="Rev_trsase/Diguanyl_cyclase"/>
</dbReference>
<dbReference type="SUPFAM" id="SSF56672">
    <property type="entry name" value="DNA/RNA polymerases"/>
    <property type="match status" value="1"/>
</dbReference>
<dbReference type="EMBL" id="CP093344">
    <property type="protein sequence ID" value="WOG86545.1"/>
    <property type="molecule type" value="Genomic_DNA"/>
</dbReference>
<dbReference type="PANTHER" id="PTHR37984">
    <property type="entry name" value="PROTEIN CBG26694"/>
    <property type="match status" value="1"/>
</dbReference>
<proteinExistence type="predicted"/>
<name>A0AAF0WEG4_DAUCS</name>
<dbReference type="Pfam" id="PF17917">
    <property type="entry name" value="RT_RNaseH"/>
    <property type="match status" value="1"/>
</dbReference>
<evidence type="ECO:0000256" key="2">
    <source>
        <dbReference type="ARBA" id="ARBA00022695"/>
    </source>
</evidence>
<reference evidence="8" key="2">
    <citation type="submission" date="2022-03" db="EMBL/GenBank/DDBJ databases">
        <title>Draft title - Genomic analysis of global carrot germplasm unveils the trajectory of domestication and the origin of high carotenoid orange carrot.</title>
        <authorList>
            <person name="Iorizzo M."/>
            <person name="Ellison S."/>
            <person name="Senalik D."/>
            <person name="Macko-Podgorni A."/>
            <person name="Grzebelus D."/>
            <person name="Bostan H."/>
            <person name="Rolling W."/>
            <person name="Curaba J."/>
            <person name="Simon P."/>
        </authorList>
    </citation>
    <scope>NUCLEOTIDE SEQUENCE</scope>
    <source>
        <tissue evidence="8">Leaf</tissue>
    </source>
</reference>
<evidence type="ECO:0000313" key="9">
    <source>
        <dbReference type="Proteomes" id="UP000077755"/>
    </source>
</evidence>
<protein>
    <recommendedName>
        <fullName evidence="7">Reverse transcriptase RNase H-like domain-containing protein</fullName>
    </recommendedName>
</protein>